<dbReference type="EMBL" id="CM047748">
    <property type="protein sequence ID" value="KAJ0013321.1"/>
    <property type="molecule type" value="Genomic_DNA"/>
</dbReference>
<dbReference type="Proteomes" id="UP001163603">
    <property type="component" value="Chromosome 13"/>
</dbReference>
<sequence>MWCEIGVCIVAFLVIRITHWFYTWSNPKCDGKLPPGSMGLPIIGETLQFLSPYKVHDVAPFLKRRLARYGPLFRTSLFGKKMIVSTDPEINYTILQRESTNFSIWLTDSFSEFLGEENMLTQHGSFHRYMKNLILHLVGPESLRGRLLHQMDEATSRHLRSWASQGNVNVKEGIAEMIFESFAKRLISYEEKKDGKKLLDNYKAFMNGLISLPVNIPGTAFHACVQGSKNAIKVITDIYRERKATKIAQNDFLDRVIEEVEKENAFLDDGVAINMLFLLLFGAFESTSEAITLLTKFISDHPQVLEELTKEHEAILERRENHENSGLTWEEYKSMTFTHMVINETVRLANIAPVIFRKVGKDAEIRGYTIPKGWIVMVAPAVAHLNPEKYENPLEFNPWRWKGQDLHSGSKTFMAWGSGTRLCVGADFAKLQIAIFLHHLVINYRWRVTKGGDFIRRPSLIFPNGLHISIAEKQK</sequence>
<name>A0ACC0XAE6_9ROSI</name>
<proteinExistence type="predicted"/>
<comment type="caution">
    <text evidence="1">The sequence shown here is derived from an EMBL/GenBank/DDBJ whole genome shotgun (WGS) entry which is preliminary data.</text>
</comment>
<protein>
    <submittedName>
        <fullName evidence="1">Uncharacterized protein</fullName>
    </submittedName>
</protein>
<organism evidence="1 2">
    <name type="scientific">Pistacia integerrima</name>
    <dbReference type="NCBI Taxonomy" id="434235"/>
    <lineage>
        <taxon>Eukaryota</taxon>
        <taxon>Viridiplantae</taxon>
        <taxon>Streptophyta</taxon>
        <taxon>Embryophyta</taxon>
        <taxon>Tracheophyta</taxon>
        <taxon>Spermatophyta</taxon>
        <taxon>Magnoliopsida</taxon>
        <taxon>eudicotyledons</taxon>
        <taxon>Gunneridae</taxon>
        <taxon>Pentapetalae</taxon>
        <taxon>rosids</taxon>
        <taxon>malvids</taxon>
        <taxon>Sapindales</taxon>
        <taxon>Anacardiaceae</taxon>
        <taxon>Pistacia</taxon>
    </lineage>
</organism>
<evidence type="ECO:0000313" key="2">
    <source>
        <dbReference type="Proteomes" id="UP001163603"/>
    </source>
</evidence>
<gene>
    <name evidence="1" type="ORF">Pint_20469</name>
</gene>
<reference evidence="2" key="1">
    <citation type="journal article" date="2023" name="G3 (Bethesda)">
        <title>Genome assembly and association tests identify interacting loci associated with vigor, precocity, and sex in interspecific pistachio rootstocks.</title>
        <authorList>
            <person name="Palmer W."/>
            <person name="Jacygrad E."/>
            <person name="Sagayaradj S."/>
            <person name="Cavanaugh K."/>
            <person name="Han R."/>
            <person name="Bertier L."/>
            <person name="Beede B."/>
            <person name="Kafkas S."/>
            <person name="Golino D."/>
            <person name="Preece J."/>
            <person name="Michelmore R."/>
        </authorList>
    </citation>
    <scope>NUCLEOTIDE SEQUENCE [LARGE SCALE GENOMIC DNA]</scope>
</reference>
<keyword evidence="2" id="KW-1185">Reference proteome</keyword>
<evidence type="ECO:0000313" key="1">
    <source>
        <dbReference type="EMBL" id="KAJ0013321.1"/>
    </source>
</evidence>
<accession>A0ACC0XAE6</accession>